<evidence type="ECO:0000313" key="3">
    <source>
        <dbReference type="Proteomes" id="UP000299102"/>
    </source>
</evidence>
<protein>
    <submittedName>
        <fullName evidence="2">Uncharacterized protein</fullName>
    </submittedName>
</protein>
<sequence>MKQEIVPRRDNDYGKVGGIGEPVAPPDRARAPARYGSFERLDVYIIRVPYSEQSNGVLYADVCLLNNNNKTKTRLSVARGGGGPPRIKNTAVDRSAPRRRPAVINRAIVCARANKTRFVRDGQLIRLLG</sequence>
<feature type="compositionally biased region" description="Basic and acidic residues" evidence="1">
    <location>
        <begin position="1"/>
        <end position="13"/>
    </location>
</feature>
<gene>
    <name evidence="2" type="ORF">EVAR_88854_1</name>
</gene>
<comment type="caution">
    <text evidence="2">The sequence shown here is derived from an EMBL/GenBank/DDBJ whole genome shotgun (WGS) entry which is preliminary data.</text>
</comment>
<dbReference type="Proteomes" id="UP000299102">
    <property type="component" value="Unassembled WGS sequence"/>
</dbReference>
<reference evidence="2 3" key="1">
    <citation type="journal article" date="2019" name="Commun. Biol.">
        <title>The bagworm genome reveals a unique fibroin gene that provides high tensile strength.</title>
        <authorList>
            <person name="Kono N."/>
            <person name="Nakamura H."/>
            <person name="Ohtoshi R."/>
            <person name="Tomita M."/>
            <person name="Numata K."/>
            <person name="Arakawa K."/>
        </authorList>
    </citation>
    <scope>NUCLEOTIDE SEQUENCE [LARGE SCALE GENOMIC DNA]</scope>
</reference>
<proteinExistence type="predicted"/>
<dbReference type="EMBL" id="BGZK01001082">
    <property type="protein sequence ID" value="GBP70679.1"/>
    <property type="molecule type" value="Genomic_DNA"/>
</dbReference>
<organism evidence="2 3">
    <name type="scientific">Eumeta variegata</name>
    <name type="common">Bagworm moth</name>
    <name type="synonym">Eumeta japonica</name>
    <dbReference type="NCBI Taxonomy" id="151549"/>
    <lineage>
        <taxon>Eukaryota</taxon>
        <taxon>Metazoa</taxon>
        <taxon>Ecdysozoa</taxon>
        <taxon>Arthropoda</taxon>
        <taxon>Hexapoda</taxon>
        <taxon>Insecta</taxon>
        <taxon>Pterygota</taxon>
        <taxon>Neoptera</taxon>
        <taxon>Endopterygota</taxon>
        <taxon>Lepidoptera</taxon>
        <taxon>Glossata</taxon>
        <taxon>Ditrysia</taxon>
        <taxon>Tineoidea</taxon>
        <taxon>Psychidae</taxon>
        <taxon>Oiketicinae</taxon>
        <taxon>Eumeta</taxon>
    </lineage>
</organism>
<name>A0A4C1Y7Y8_EUMVA</name>
<dbReference type="AlphaFoldDB" id="A0A4C1Y7Y8"/>
<feature type="region of interest" description="Disordered" evidence="1">
    <location>
        <begin position="1"/>
        <end position="30"/>
    </location>
</feature>
<keyword evidence="3" id="KW-1185">Reference proteome</keyword>
<evidence type="ECO:0000313" key="2">
    <source>
        <dbReference type="EMBL" id="GBP70679.1"/>
    </source>
</evidence>
<feature type="region of interest" description="Disordered" evidence="1">
    <location>
        <begin position="75"/>
        <end position="96"/>
    </location>
</feature>
<accession>A0A4C1Y7Y8</accession>
<evidence type="ECO:0000256" key="1">
    <source>
        <dbReference type="SAM" id="MobiDB-lite"/>
    </source>
</evidence>